<evidence type="ECO:0000256" key="4">
    <source>
        <dbReference type="ARBA" id="ARBA00022898"/>
    </source>
</evidence>
<dbReference type="AlphaFoldDB" id="A0A2N5M331"/>
<protein>
    <submittedName>
        <fullName evidence="9">GntR family transcriptional regulator</fullName>
    </submittedName>
</protein>
<proteinExistence type="inferred from homology"/>
<comment type="caution">
    <text evidence="9">The sequence shown here is derived from an EMBL/GenBank/DDBJ whole genome shotgun (WGS) entry which is preliminary data.</text>
</comment>
<name>A0A2N5M331_9BACI</name>
<dbReference type="InterPro" id="IPR036388">
    <property type="entry name" value="WH-like_DNA-bd_sf"/>
</dbReference>
<dbReference type="SMART" id="SM00345">
    <property type="entry name" value="HTH_GNTR"/>
    <property type="match status" value="1"/>
</dbReference>
<evidence type="ECO:0000256" key="1">
    <source>
        <dbReference type="ARBA" id="ARBA00001933"/>
    </source>
</evidence>
<dbReference type="Gene3D" id="3.40.640.10">
    <property type="entry name" value="Type I PLP-dependent aspartate aminotransferase-like (Major domain)"/>
    <property type="match status" value="1"/>
</dbReference>
<keyword evidence="3" id="KW-0032">Aminotransferase</keyword>
<evidence type="ECO:0000256" key="7">
    <source>
        <dbReference type="ARBA" id="ARBA00023163"/>
    </source>
</evidence>
<dbReference type="InterPro" id="IPR051446">
    <property type="entry name" value="HTH_trans_reg/aminotransferase"/>
</dbReference>
<dbReference type="GO" id="GO:0030170">
    <property type="term" value="F:pyridoxal phosphate binding"/>
    <property type="evidence" value="ECO:0007669"/>
    <property type="project" value="InterPro"/>
</dbReference>
<dbReference type="PROSITE" id="PS50949">
    <property type="entry name" value="HTH_GNTR"/>
    <property type="match status" value="1"/>
</dbReference>
<keyword evidence="3" id="KW-0808">Transferase</keyword>
<gene>
    <name evidence="9" type="ORF">CUU66_16930</name>
</gene>
<keyword evidence="10" id="KW-1185">Reference proteome</keyword>
<dbReference type="Pfam" id="PF00392">
    <property type="entry name" value="GntR"/>
    <property type="match status" value="1"/>
</dbReference>
<keyword evidence="7" id="KW-0804">Transcription</keyword>
<evidence type="ECO:0000259" key="8">
    <source>
        <dbReference type="PROSITE" id="PS50949"/>
    </source>
</evidence>
<evidence type="ECO:0000313" key="10">
    <source>
        <dbReference type="Proteomes" id="UP000234748"/>
    </source>
</evidence>
<dbReference type="CDD" id="cd07377">
    <property type="entry name" value="WHTH_GntR"/>
    <property type="match status" value="1"/>
</dbReference>
<comment type="cofactor">
    <cofactor evidence="1">
        <name>pyridoxal 5'-phosphate</name>
        <dbReference type="ChEBI" id="CHEBI:597326"/>
    </cofactor>
</comment>
<comment type="similarity">
    <text evidence="2">In the C-terminal section; belongs to the class-I pyridoxal-phosphate-dependent aminotransferase family.</text>
</comment>
<dbReference type="CDD" id="cd00609">
    <property type="entry name" value="AAT_like"/>
    <property type="match status" value="1"/>
</dbReference>
<dbReference type="OrthoDB" id="9808770at2"/>
<dbReference type="Gene3D" id="1.10.10.10">
    <property type="entry name" value="Winged helix-like DNA-binding domain superfamily/Winged helix DNA-binding domain"/>
    <property type="match status" value="1"/>
</dbReference>
<keyword evidence="6" id="KW-0238">DNA-binding</keyword>
<dbReference type="SUPFAM" id="SSF46785">
    <property type="entry name" value="Winged helix' DNA-binding domain"/>
    <property type="match status" value="1"/>
</dbReference>
<reference evidence="9 10" key="1">
    <citation type="submission" date="2017-11" db="EMBL/GenBank/DDBJ databases">
        <title>Comparitive Functional Genomics of Dry Heat Resistant strains isolated from the Viking Spacecraft.</title>
        <authorList>
            <person name="Seuylemezian A."/>
            <person name="Cooper K."/>
            <person name="Vaishampayan P."/>
        </authorList>
    </citation>
    <scope>NUCLEOTIDE SEQUENCE [LARGE SCALE GENOMIC DNA]</scope>
    <source>
        <strain evidence="9 10">V1-29</strain>
    </source>
</reference>
<evidence type="ECO:0000256" key="6">
    <source>
        <dbReference type="ARBA" id="ARBA00023125"/>
    </source>
</evidence>
<evidence type="ECO:0000313" key="9">
    <source>
        <dbReference type="EMBL" id="PLT28779.1"/>
    </source>
</evidence>
<dbReference type="RefSeq" id="WP_101644288.1">
    <property type="nucleotide sequence ID" value="NZ_PGUY01000052.1"/>
</dbReference>
<dbReference type="SUPFAM" id="SSF53383">
    <property type="entry name" value="PLP-dependent transferases"/>
    <property type="match status" value="1"/>
</dbReference>
<dbReference type="PANTHER" id="PTHR46577:SF1">
    <property type="entry name" value="HTH-TYPE TRANSCRIPTIONAL REGULATORY PROTEIN GABR"/>
    <property type="match status" value="1"/>
</dbReference>
<dbReference type="GO" id="GO:0003677">
    <property type="term" value="F:DNA binding"/>
    <property type="evidence" value="ECO:0007669"/>
    <property type="project" value="UniProtKB-KW"/>
</dbReference>
<dbReference type="InterPro" id="IPR015424">
    <property type="entry name" value="PyrdxlP-dep_Trfase"/>
</dbReference>
<evidence type="ECO:0000256" key="3">
    <source>
        <dbReference type="ARBA" id="ARBA00022576"/>
    </source>
</evidence>
<evidence type="ECO:0000256" key="5">
    <source>
        <dbReference type="ARBA" id="ARBA00023015"/>
    </source>
</evidence>
<evidence type="ECO:0000256" key="2">
    <source>
        <dbReference type="ARBA" id="ARBA00005384"/>
    </source>
</evidence>
<dbReference type="InterPro" id="IPR000524">
    <property type="entry name" value="Tscrpt_reg_HTH_GntR"/>
</dbReference>
<organism evidence="9 10">
    <name type="scientific">Peribacillus deserti</name>
    <dbReference type="NCBI Taxonomy" id="673318"/>
    <lineage>
        <taxon>Bacteria</taxon>
        <taxon>Bacillati</taxon>
        <taxon>Bacillota</taxon>
        <taxon>Bacilli</taxon>
        <taxon>Bacillales</taxon>
        <taxon>Bacillaceae</taxon>
        <taxon>Peribacillus</taxon>
    </lineage>
</organism>
<dbReference type="GO" id="GO:0008483">
    <property type="term" value="F:transaminase activity"/>
    <property type="evidence" value="ECO:0007669"/>
    <property type="project" value="UniProtKB-KW"/>
</dbReference>
<dbReference type="Proteomes" id="UP000234748">
    <property type="component" value="Unassembled WGS sequence"/>
</dbReference>
<dbReference type="EMBL" id="PGUY01000052">
    <property type="protein sequence ID" value="PLT28779.1"/>
    <property type="molecule type" value="Genomic_DNA"/>
</dbReference>
<keyword evidence="4" id="KW-0663">Pyridoxal phosphate</keyword>
<feature type="domain" description="HTH gntR-type" evidence="8">
    <location>
        <begin position="14"/>
        <end position="82"/>
    </location>
</feature>
<dbReference type="InterPro" id="IPR036390">
    <property type="entry name" value="WH_DNA-bd_sf"/>
</dbReference>
<dbReference type="InterPro" id="IPR015421">
    <property type="entry name" value="PyrdxlP-dep_Trfase_major"/>
</dbReference>
<dbReference type="InterPro" id="IPR004839">
    <property type="entry name" value="Aminotransferase_I/II_large"/>
</dbReference>
<keyword evidence="5" id="KW-0805">Transcription regulation</keyword>
<accession>A0A2N5M331</accession>
<dbReference type="Pfam" id="PF00155">
    <property type="entry name" value="Aminotran_1_2"/>
    <property type="match status" value="1"/>
</dbReference>
<dbReference type="PANTHER" id="PTHR46577">
    <property type="entry name" value="HTH-TYPE TRANSCRIPTIONAL REGULATORY PROTEIN GABR"/>
    <property type="match status" value="1"/>
</dbReference>
<sequence>MDMLSIQLDRADGSPLYDQLYEYIKKEIMEGRLVYQTKMPSKRKLSEFLQISQNTVESAYEQLVAEGYLDAVPRKGYYVMAYEDLAYVNKQKLSERVITGKQESERFHFHPSRIDSAPFPFSRWRKYAKDMISEEHMDLLALGNFKGEMELRQEISSYLYHSRGVVCSPEQIIIGSGTEYLLPQLVHLLGDESVYAIEEPGYQLTKHILSIRNKEVIPVLVDEEGIMVEDLKTTGATTAYVTPSHQFPYGSVLSINRRTQLLNWAHSSNAHYIIEDDYDSEFRYTGKSIPSLQSMDKAEKVIYLSTFSKSLMPSLRIGYMVLPPKLLEKYQREFSFYSSSVSRFDQHILARFMKEGDFEKHLNRMRKIYRRKLETVVDLLRPYNKKIGIIGESAGLHIILTVDNGMNEKELIDKASAASIRIYGLSKYSLIKREEAVPSIVLGFAGIPQEDLVTAIGMLLESWGMN</sequence>
<dbReference type="GO" id="GO:0003700">
    <property type="term" value="F:DNA-binding transcription factor activity"/>
    <property type="evidence" value="ECO:0007669"/>
    <property type="project" value="InterPro"/>
</dbReference>